<evidence type="ECO:0000256" key="1">
    <source>
        <dbReference type="SAM" id="Phobius"/>
    </source>
</evidence>
<keyword evidence="1" id="KW-1133">Transmembrane helix</keyword>
<comment type="caution">
    <text evidence="2">The sequence shown here is derived from an EMBL/GenBank/DDBJ whole genome shotgun (WGS) entry which is preliminary data.</text>
</comment>
<keyword evidence="3" id="KW-1185">Reference proteome</keyword>
<gene>
    <name evidence="2" type="ORF">KDK_38790</name>
</gene>
<feature type="transmembrane region" description="Helical" evidence="1">
    <location>
        <begin position="12"/>
        <end position="30"/>
    </location>
</feature>
<dbReference type="Proteomes" id="UP000287188">
    <property type="component" value="Unassembled WGS sequence"/>
</dbReference>
<organism evidence="2 3">
    <name type="scientific">Dictyobacter kobayashii</name>
    <dbReference type="NCBI Taxonomy" id="2014872"/>
    <lineage>
        <taxon>Bacteria</taxon>
        <taxon>Bacillati</taxon>
        <taxon>Chloroflexota</taxon>
        <taxon>Ktedonobacteria</taxon>
        <taxon>Ktedonobacterales</taxon>
        <taxon>Dictyobacteraceae</taxon>
        <taxon>Dictyobacter</taxon>
    </lineage>
</organism>
<dbReference type="AlphaFoldDB" id="A0A402AM11"/>
<reference evidence="3" key="1">
    <citation type="submission" date="2018-12" db="EMBL/GenBank/DDBJ databases">
        <title>Tengunoibacter tsumagoiensis gen. nov., sp. nov., Dictyobacter kobayashii sp. nov., D. alpinus sp. nov., and D. joshuensis sp. nov. and description of Dictyobacteraceae fam. nov. within the order Ktedonobacterales isolated from Tengu-no-mugimeshi.</title>
        <authorList>
            <person name="Wang C.M."/>
            <person name="Zheng Y."/>
            <person name="Sakai Y."/>
            <person name="Toyoda A."/>
            <person name="Minakuchi Y."/>
            <person name="Abe K."/>
            <person name="Yokota A."/>
            <person name="Yabe S."/>
        </authorList>
    </citation>
    <scope>NUCLEOTIDE SEQUENCE [LARGE SCALE GENOMIC DNA]</scope>
    <source>
        <strain evidence="3">Uno11</strain>
    </source>
</reference>
<name>A0A402AM11_9CHLR</name>
<accession>A0A402AM11</accession>
<proteinExistence type="predicted"/>
<protein>
    <submittedName>
        <fullName evidence="2">Uncharacterized protein</fullName>
    </submittedName>
</protein>
<evidence type="ECO:0000313" key="2">
    <source>
        <dbReference type="EMBL" id="GCE20079.1"/>
    </source>
</evidence>
<evidence type="ECO:0000313" key="3">
    <source>
        <dbReference type="Proteomes" id="UP000287188"/>
    </source>
</evidence>
<keyword evidence="1" id="KW-0812">Transmembrane</keyword>
<sequence>MLKAFTKDFGDRLLGFFAFCFACCMADIWIGGRSLQQVPSDIIYLALGAATGIFITFPLVTYIKSRREQKYLHNDMDTNNQ</sequence>
<keyword evidence="1" id="KW-0472">Membrane</keyword>
<feature type="transmembrane region" description="Helical" evidence="1">
    <location>
        <begin position="42"/>
        <end position="63"/>
    </location>
</feature>
<dbReference type="EMBL" id="BIFS01000001">
    <property type="protein sequence ID" value="GCE20079.1"/>
    <property type="molecule type" value="Genomic_DNA"/>
</dbReference>